<dbReference type="Proteomes" id="UP001152795">
    <property type="component" value="Unassembled WGS sequence"/>
</dbReference>
<organism evidence="2 3">
    <name type="scientific">Paramuricea clavata</name>
    <name type="common">Red gorgonian</name>
    <name type="synonym">Violescent sea-whip</name>
    <dbReference type="NCBI Taxonomy" id="317549"/>
    <lineage>
        <taxon>Eukaryota</taxon>
        <taxon>Metazoa</taxon>
        <taxon>Cnidaria</taxon>
        <taxon>Anthozoa</taxon>
        <taxon>Octocorallia</taxon>
        <taxon>Malacalcyonacea</taxon>
        <taxon>Plexauridae</taxon>
        <taxon>Paramuricea</taxon>
    </lineage>
</organism>
<accession>A0A6S7K8J5</accession>
<evidence type="ECO:0000313" key="3">
    <source>
        <dbReference type="Proteomes" id="UP001152795"/>
    </source>
</evidence>
<feature type="compositionally biased region" description="Polar residues" evidence="1">
    <location>
        <begin position="172"/>
        <end position="183"/>
    </location>
</feature>
<comment type="caution">
    <text evidence="2">The sequence shown here is derived from an EMBL/GenBank/DDBJ whole genome shotgun (WGS) entry which is preliminary data.</text>
</comment>
<evidence type="ECO:0000256" key="1">
    <source>
        <dbReference type="SAM" id="MobiDB-lite"/>
    </source>
</evidence>
<reference evidence="2" key="1">
    <citation type="submission" date="2020-04" db="EMBL/GenBank/DDBJ databases">
        <authorList>
            <person name="Alioto T."/>
            <person name="Alioto T."/>
            <person name="Gomez Garrido J."/>
        </authorList>
    </citation>
    <scope>NUCLEOTIDE SEQUENCE</scope>
    <source>
        <strain evidence="2">A484AB</strain>
    </source>
</reference>
<dbReference type="AlphaFoldDB" id="A0A6S7K8J5"/>
<gene>
    <name evidence="2" type="ORF">PACLA_8A086487</name>
</gene>
<feature type="region of interest" description="Disordered" evidence="1">
    <location>
        <begin position="1"/>
        <end position="51"/>
    </location>
</feature>
<dbReference type="EMBL" id="CACRXK020025032">
    <property type="protein sequence ID" value="CAB4039174.1"/>
    <property type="molecule type" value="Genomic_DNA"/>
</dbReference>
<name>A0A6S7K8J5_PARCT</name>
<feature type="compositionally biased region" description="Acidic residues" evidence="1">
    <location>
        <begin position="133"/>
        <end position="144"/>
    </location>
</feature>
<feature type="non-terminal residue" evidence="2">
    <location>
        <position position="189"/>
    </location>
</feature>
<keyword evidence="3" id="KW-1185">Reference proteome</keyword>
<sequence>QTTRESPELTRQSISEPSDLAELTRENISHPSDFGARADNHSQEIASTTEFCPVSPDLKTISPDLVTTISEPTVPTLSLSVPVPSEENTDEQGFSLLKDVLDVDKIATLPAPSARCIFTNVRERFQTARASSPDDEIDPFEFQDEAYTPSLSKRKRKSRYEERSGAKKSKSQDTGGINRSNDGQVWENY</sequence>
<protein>
    <submittedName>
        <fullName evidence="2">Uncharacterized protein</fullName>
    </submittedName>
</protein>
<feature type="non-terminal residue" evidence="2">
    <location>
        <position position="1"/>
    </location>
</feature>
<evidence type="ECO:0000313" key="2">
    <source>
        <dbReference type="EMBL" id="CAB4039174.1"/>
    </source>
</evidence>
<proteinExistence type="predicted"/>
<feature type="region of interest" description="Disordered" evidence="1">
    <location>
        <begin position="129"/>
        <end position="189"/>
    </location>
</feature>